<dbReference type="InParanoid" id="A0A3Q0HB71"/>
<dbReference type="InterPro" id="IPR017972">
    <property type="entry name" value="Cyt_P450_CS"/>
</dbReference>
<protein>
    <submittedName>
        <fullName evidence="16">Cytochrome P450 2G1-like</fullName>
    </submittedName>
</protein>
<keyword evidence="10 13" id="KW-0408">Iron</keyword>
<dbReference type="PANTHER" id="PTHR24300">
    <property type="entry name" value="CYTOCHROME P450 508A4-RELATED"/>
    <property type="match status" value="1"/>
</dbReference>
<dbReference type="GO" id="GO:0005506">
    <property type="term" value="F:iron ion binding"/>
    <property type="evidence" value="ECO:0007669"/>
    <property type="project" value="InterPro"/>
</dbReference>
<dbReference type="GO" id="GO:0020037">
    <property type="term" value="F:heme binding"/>
    <property type="evidence" value="ECO:0007669"/>
    <property type="project" value="InterPro"/>
</dbReference>
<feature type="binding site" description="axial binding residue" evidence="13">
    <location>
        <position position="443"/>
    </location>
    <ligand>
        <name>heme</name>
        <dbReference type="ChEBI" id="CHEBI:30413"/>
    </ligand>
    <ligandPart>
        <name>Fe</name>
        <dbReference type="ChEBI" id="CHEBI:18248"/>
    </ligandPart>
</feature>
<keyword evidence="9 14" id="KW-0560">Oxidoreductase</keyword>
<reference evidence="16" key="1">
    <citation type="submission" date="2025-08" db="UniProtKB">
        <authorList>
            <consortium name="RefSeq"/>
        </authorList>
    </citation>
    <scope>IDENTIFICATION</scope>
</reference>
<dbReference type="FunFam" id="1.10.630.10:FF:000238">
    <property type="entry name" value="Cytochrome P450 2A6"/>
    <property type="match status" value="1"/>
</dbReference>
<dbReference type="GO" id="GO:0005789">
    <property type="term" value="C:endoplasmic reticulum membrane"/>
    <property type="evidence" value="ECO:0007669"/>
    <property type="project" value="UniProtKB-SubCell"/>
</dbReference>
<evidence type="ECO:0000256" key="6">
    <source>
        <dbReference type="ARBA" id="ARBA00022723"/>
    </source>
</evidence>
<dbReference type="Pfam" id="PF00067">
    <property type="entry name" value="p450"/>
    <property type="match status" value="2"/>
</dbReference>
<evidence type="ECO:0000256" key="3">
    <source>
        <dbReference type="ARBA" id="ARBA00004406"/>
    </source>
</evidence>
<dbReference type="InterPro" id="IPR001128">
    <property type="entry name" value="Cyt_P450"/>
</dbReference>
<dbReference type="Gene3D" id="1.10.630.10">
    <property type="entry name" value="Cytochrome P450"/>
    <property type="match status" value="2"/>
</dbReference>
<dbReference type="RefSeq" id="XP_025068852.1">
    <property type="nucleotide sequence ID" value="XM_025213067.1"/>
</dbReference>
<sequence length="506" mass="58079">MGKKSIEEWIEEEVQHLAEELGNAKVVCHTFDGKWMFRRINVLELTVRLAQWRLIITHAVSNDICSIVFGICFDYQDQKFLTLMGAINNFFSDLSSIWSLLQDRNKGMIEILQKVKEKYGPVFTVNFGPRHLVYFCDSNSMREALVDQATEFNGRARMESLDRFFHGHGSPFDPTLAITHSIANVICSIVFGNRFNYKDQNFLNLMGSINNAFLDLSKISTVFYEMFPRIMQYVPGPHNRACNHYKALHDFILERVRINQQSLDPSCPRDFIDSFLIRTEEEKQNPQSEFSTRNLVDTAIQLFFAGTETTSSTLRFGLLFLVKYPEVQDKVREEVDRVIGQTHSPAMNDQGRMPYTNAVIHEIQRLANILPIGVPRKVACDTHFRGYLLPKDTDVSTALGIILQDPKYFKDPKSFHLEHFLDEEGHFKKNDSFLPFGTGKRVCLGKSLALMELFLMLTTILQRFTLKSPKEPQEIDLTPKVSGLGIVPPNYELYALPREEGLHDSA</sequence>
<keyword evidence="6 13" id="KW-0479">Metal-binding</keyword>
<evidence type="ECO:0000256" key="4">
    <source>
        <dbReference type="ARBA" id="ARBA00010617"/>
    </source>
</evidence>
<dbReference type="AlphaFoldDB" id="A0A3Q0HB71"/>
<name>A0A3Q0HB71_ALLSI</name>
<dbReference type="GO" id="GO:0008392">
    <property type="term" value="F:arachidonate epoxygenase activity"/>
    <property type="evidence" value="ECO:0007669"/>
    <property type="project" value="TreeGrafter"/>
</dbReference>
<dbReference type="GO" id="GO:0016712">
    <property type="term" value="F:oxidoreductase activity, acting on paired donors, with incorporation or reduction of molecular oxygen, reduced flavin or flavoprotein as one donor, and incorporation of one atom of oxygen"/>
    <property type="evidence" value="ECO:0007669"/>
    <property type="project" value="TreeGrafter"/>
</dbReference>
<comment type="similarity">
    <text evidence="4 14">Belongs to the cytochrome P450 family.</text>
</comment>
<evidence type="ECO:0000256" key="11">
    <source>
        <dbReference type="ARBA" id="ARBA00023033"/>
    </source>
</evidence>
<evidence type="ECO:0000256" key="8">
    <source>
        <dbReference type="ARBA" id="ARBA00022848"/>
    </source>
</evidence>
<evidence type="ECO:0000256" key="14">
    <source>
        <dbReference type="RuleBase" id="RU000461"/>
    </source>
</evidence>
<evidence type="ECO:0000256" key="10">
    <source>
        <dbReference type="ARBA" id="ARBA00023004"/>
    </source>
</evidence>
<dbReference type="InterPro" id="IPR050182">
    <property type="entry name" value="Cytochrome_P450_fam2"/>
</dbReference>
<keyword evidence="5 13" id="KW-0349">Heme</keyword>
<organism evidence="15 16">
    <name type="scientific">Alligator sinensis</name>
    <name type="common">Chinese alligator</name>
    <dbReference type="NCBI Taxonomy" id="38654"/>
    <lineage>
        <taxon>Eukaryota</taxon>
        <taxon>Metazoa</taxon>
        <taxon>Chordata</taxon>
        <taxon>Craniata</taxon>
        <taxon>Vertebrata</taxon>
        <taxon>Euteleostomi</taxon>
        <taxon>Archelosauria</taxon>
        <taxon>Archosauria</taxon>
        <taxon>Crocodylia</taxon>
        <taxon>Alligatoridae</taxon>
        <taxon>Alligatorinae</taxon>
        <taxon>Alligator</taxon>
    </lineage>
</organism>
<comment type="cofactor">
    <cofactor evidence="1 13">
        <name>heme</name>
        <dbReference type="ChEBI" id="CHEBI:30413"/>
    </cofactor>
</comment>
<dbReference type="PRINTS" id="PR00463">
    <property type="entry name" value="EP450I"/>
</dbReference>
<evidence type="ECO:0000313" key="16">
    <source>
        <dbReference type="RefSeq" id="XP_025068852.1"/>
    </source>
</evidence>
<dbReference type="KEGG" id="asn:102378153"/>
<dbReference type="PRINTS" id="PR00385">
    <property type="entry name" value="P450"/>
</dbReference>
<accession>A0A3Q0HB71</accession>
<evidence type="ECO:0000256" key="1">
    <source>
        <dbReference type="ARBA" id="ARBA00001971"/>
    </source>
</evidence>
<dbReference type="SUPFAM" id="SSF48264">
    <property type="entry name" value="Cytochrome P450"/>
    <property type="match status" value="1"/>
</dbReference>
<keyword evidence="12" id="KW-0472">Membrane</keyword>
<evidence type="ECO:0000256" key="13">
    <source>
        <dbReference type="PIRSR" id="PIRSR602401-1"/>
    </source>
</evidence>
<dbReference type="GO" id="GO:0006805">
    <property type="term" value="P:xenobiotic metabolic process"/>
    <property type="evidence" value="ECO:0007669"/>
    <property type="project" value="TreeGrafter"/>
</dbReference>
<dbReference type="PROSITE" id="PS00086">
    <property type="entry name" value="CYTOCHROME_P450"/>
    <property type="match status" value="1"/>
</dbReference>
<dbReference type="InterPro" id="IPR036396">
    <property type="entry name" value="Cyt_P450_sf"/>
</dbReference>
<evidence type="ECO:0000256" key="9">
    <source>
        <dbReference type="ARBA" id="ARBA00023002"/>
    </source>
</evidence>
<evidence type="ECO:0000256" key="2">
    <source>
        <dbReference type="ARBA" id="ARBA00004174"/>
    </source>
</evidence>
<dbReference type="STRING" id="38654.A0A3Q0HB71"/>
<proteinExistence type="inferred from homology"/>
<keyword evidence="7" id="KW-0256">Endoplasmic reticulum</keyword>
<evidence type="ECO:0000256" key="7">
    <source>
        <dbReference type="ARBA" id="ARBA00022824"/>
    </source>
</evidence>
<comment type="subcellular location">
    <subcellularLocation>
        <location evidence="3">Endoplasmic reticulum membrane</location>
        <topology evidence="3">Peripheral membrane protein</topology>
    </subcellularLocation>
    <subcellularLocation>
        <location evidence="2">Microsome membrane</location>
        <topology evidence="2">Peripheral membrane protein</topology>
    </subcellularLocation>
</comment>
<dbReference type="GO" id="GO:0019373">
    <property type="term" value="P:epoxygenase P450 pathway"/>
    <property type="evidence" value="ECO:0007669"/>
    <property type="project" value="TreeGrafter"/>
</dbReference>
<dbReference type="InterPro" id="IPR002401">
    <property type="entry name" value="Cyt_P450_E_grp-I"/>
</dbReference>
<gene>
    <name evidence="16" type="primary">LOC102378153</name>
</gene>
<dbReference type="PANTHER" id="PTHR24300:SF424">
    <property type="entry name" value="CYTOCHROME P450"/>
    <property type="match status" value="1"/>
</dbReference>
<evidence type="ECO:0000256" key="5">
    <source>
        <dbReference type="ARBA" id="ARBA00022617"/>
    </source>
</evidence>
<dbReference type="Proteomes" id="UP000189705">
    <property type="component" value="Unplaced"/>
</dbReference>
<evidence type="ECO:0000256" key="12">
    <source>
        <dbReference type="ARBA" id="ARBA00023136"/>
    </source>
</evidence>
<dbReference type="GeneID" id="102378153"/>
<keyword evidence="15" id="KW-1185">Reference proteome</keyword>
<keyword evidence="8" id="KW-0492">Microsome</keyword>
<evidence type="ECO:0000313" key="15">
    <source>
        <dbReference type="Proteomes" id="UP000189705"/>
    </source>
</evidence>
<keyword evidence="11 14" id="KW-0503">Monooxygenase</keyword>